<keyword evidence="8" id="KW-0238">DNA-binding</keyword>
<dbReference type="Pfam" id="PF02768">
    <property type="entry name" value="DNA_pol3_beta_3"/>
    <property type="match status" value="1"/>
</dbReference>
<evidence type="ECO:0000256" key="8">
    <source>
        <dbReference type="ARBA" id="ARBA00023125"/>
    </source>
</evidence>
<evidence type="ECO:0000256" key="5">
    <source>
        <dbReference type="ARBA" id="ARBA00022695"/>
    </source>
</evidence>
<keyword evidence="11" id="KW-1185">Reference proteome</keyword>
<sequence length="97" mass="10854">MANENIIRLVATADTLKLLSKTAEIGDIENEVPLLQMLGEEFIISLNGKFFIDILRNIDCPSIRIRYAGQNSPIVLLPDDSLMSSLFLITPVRTHNK</sequence>
<gene>
    <name evidence="10" type="ORF">SY83_05650</name>
</gene>
<keyword evidence="4" id="KW-0808">Transferase</keyword>
<evidence type="ECO:0000313" key="11">
    <source>
        <dbReference type="Proteomes" id="UP000076927"/>
    </source>
</evidence>
<dbReference type="STRING" id="1178515.SY83_05650"/>
<dbReference type="PANTHER" id="PTHR30478:SF0">
    <property type="entry name" value="BETA SLIDING CLAMP"/>
    <property type="match status" value="1"/>
</dbReference>
<dbReference type="InterPro" id="IPR046938">
    <property type="entry name" value="DNA_clamp_sf"/>
</dbReference>
<evidence type="ECO:0000256" key="4">
    <source>
        <dbReference type="ARBA" id="ARBA00022679"/>
    </source>
</evidence>
<dbReference type="GO" id="GO:0009360">
    <property type="term" value="C:DNA polymerase III complex"/>
    <property type="evidence" value="ECO:0007669"/>
    <property type="project" value="InterPro"/>
</dbReference>
<comment type="subcellular location">
    <subcellularLocation>
        <location evidence="1">Cytoplasm</location>
    </subcellularLocation>
</comment>
<evidence type="ECO:0000256" key="6">
    <source>
        <dbReference type="ARBA" id="ARBA00022705"/>
    </source>
</evidence>
<accession>A0A172TFN6</accession>
<evidence type="ECO:0000259" key="9">
    <source>
        <dbReference type="Pfam" id="PF02768"/>
    </source>
</evidence>
<dbReference type="GO" id="GO:0003677">
    <property type="term" value="F:DNA binding"/>
    <property type="evidence" value="ECO:0007669"/>
    <property type="project" value="UniProtKB-KW"/>
</dbReference>
<dbReference type="InterPro" id="IPR001001">
    <property type="entry name" value="DNA_polIII_beta"/>
</dbReference>
<keyword evidence="7" id="KW-0239">DNA-directed DNA polymerase</keyword>
<evidence type="ECO:0000256" key="2">
    <source>
        <dbReference type="ARBA" id="ARBA00010752"/>
    </source>
</evidence>
<comment type="similarity">
    <text evidence="2">Belongs to the beta sliding clamp family.</text>
</comment>
<dbReference type="InterPro" id="IPR022635">
    <property type="entry name" value="DNA_polIII_beta_C"/>
</dbReference>
<dbReference type="SUPFAM" id="SSF55979">
    <property type="entry name" value="DNA clamp"/>
    <property type="match status" value="1"/>
</dbReference>
<evidence type="ECO:0000256" key="3">
    <source>
        <dbReference type="ARBA" id="ARBA00022490"/>
    </source>
</evidence>
<dbReference type="GO" id="GO:0008408">
    <property type="term" value="F:3'-5' exonuclease activity"/>
    <property type="evidence" value="ECO:0007669"/>
    <property type="project" value="InterPro"/>
</dbReference>
<feature type="domain" description="DNA polymerase III beta sliding clamp C-terminal" evidence="9">
    <location>
        <begin position="4"/>
        <end position="78"/>
    </location>
</feature>
<dbReference type="GO" id="GO:0005737">
    <property type="term" value="C:cytoplasm"/>
    <property type="evidence" value="ECO:0007669"/>
    <property type="project" value="UniProtKB-SubCell"/>
</dbReference>
<dbReference type="AlphaFoldDB" id="A0A172TFN6"/>
<dbReference type="EMBL" id="CP011388">
    <property type="protein sequence ID" value="ANE45875.1"/>
    <property type="molecule type" value="Genomic_DNA"/>
</dbReference>
<evidence type="ECO:0000313" key="10">
    <source>
        <dbReference type="EMBL" id="ANE45875.1"/>
    </source>
</evidence>
<dbReference type="OrthoDB" id="8421503at2"/>
<dbReference type="PATRIC" id="fig|1178515.4.peg.1147"/>
<dbReference type="GO" id="GO:0006271">
    <property type="term" value="P:DNA strand elongation involved in DNA replication"/>
    <property type="evidence" value="ECO:0007669"/>
    <property type="project" value="TreeGrafter"/>
</dbReference>
<dbReference type="Gene3D" id="3.70.10.10">
    <property type="match status" value="1"/>
</dbReference>
<dbReference type="KEGG" id="pswu:SY83_05650"/>
<keyword evidence="3" id="KW-0963">Cytoplasm</keyword>
<name>A0A172TFN6_9BACL</name>
<dbReference type="Proteomes" id="UP000076927">
    <property type="component" value="Chromosome"/>
</dbReference>
<dbReference type="GO" id="GO:0003887">
    <property type="term" value="F:DNA-directed DNA polymerase activity"/>
    <property type="evidence" value="ECO:0007669"/>
    <property type="project" value="UniProtKB-KW"/>
</dbReference>
<evidence type="ECO:0000256" key="7">
    <source>
        <dbReference type="ARBA" id="ARBA00022932"/>
    </source>
</evidence>
<proteinExistence type="inferred from homology"/>
<dbReference type="PANTHER" id="PTHR30478">
    <property type="entry name" value="DNA POLYMERASE III SUBUNIT BETA"/>
    <property type="match status" value="1"/>
</dbReference>
<reference evidence="10 11" key="1">
    <citation type="submission" date="2015-01" db="EMBL/GenBank/DDBJ databases">
        <title>Paenibacillus swuensis/DY6/whole genome sequencing.</title>
        <authorList>
            <person name="Kim M.K."/>
            <person name="Srinivasan S."/>
            <person name="Lee J.-J."/>
        </authorList>
    </citation>
    <scope>NUCLEOTIDE SEQUENCE [LARGE SCALE GENOMIC DNA]</scope>
    <source>
        <strain evidence="10 11">DY6</strain>
    </source>
</reference>
<keyword evidence="6" id="KW-0235">DNA replication</keyword>
<protein>
    <recommendedName>
        <fullName evidence="9">DNA polymerase III beta sliding clamp C-terminal domain-containing protein</fullName>
    </recommendedName>
</protein>
<evidence type="ECO:0000256" key="1">
    <source>
        <dbReference type="ARBA" id="ARBA00004496"/>
    </source>
</evidence>
<keyword evidence="5" id="KW-0548">Nucleotidyltransferase</keyword>
<organism evidence="10 11">
    <name type="scientific">Paenibacillus swuensis</name>
    <dbReference type="NCBI Taxonomy" id="1178515"/>
    <lineage>
        <taxon>Bacteria</taxon>
        <taxon>Bacillati</taxon>
        <taxon>Bacillota</taxon>
        <taxon>Bacilli</taxon>
        <taxon>Bacillales</taxon>
        <taxon>Paenibacillaceae</taxon>
        <taxon>Paenibacillus</taxon>
    </lineage>
</organism>